<evidence type="ECO:0000256" key="1">
    <source>
        <dbReference type="SAM" id="MobiDB-lite"/>
    </source>
</evidence>
<feature type="region of interest" description="Disordered" evidence="1">
    <location>
        <begin position="26"/>
        <end position="67"/>
    </location>
</feature>
<dbReference type="EMBL" id="BTSX01000001">
    <property type="protein sequence ID" value="GMS80267.1"/>
    <property type="molecule type" value="Genomic_DNA"/>
</dbReference>
<name>A0AAV5SCL5_9BILA</name>
<sequence length="646" mass="72467">KENKMEGEERTSTEEGLRYLRSVFLNKHPEENHEMESDNEEEIVEEPAEPKDVECEKKEEGDVEEEKEIPSVLTLSDLLSKKLDISTEIKNHSVLIEKNEEERSKIKSTVSTSCLGVLVNDLVDKWDEVMLPFIPSSVSIFKDTFIGIEKGKKPRWLPINLLSHLKSTWSYAKWKADEVVTNDSMLVRCENSIAFLLTTEISPSNSQWMQMSPKKLGGIALNSRDAWMIVEGGVDLLMGLTSDCIHHHLECEFKLVSIAVKDDAAWAISDEDSLIVRVGYTKNRHFGEDWVELRPNGPSSILSISLIHDSAFVLDDTFTVWRADGVNEHTPFGKNFYRIGTPLDANSYGSIPFTPILSASHKGIFLSIGKRLIYSVAPLSGHRFVSQVSSSLSSLDDFSLLSAGSHSMDEDSRGVIVQLNSTGEIFSFRPQISSSLHPFPFISDLQLIGKISLIASSSSRSIFVDSCGKFLYVTEGFAAISSFEYDIQAMGISEVSTWIITRDGVIMVSLDFPPDKWKQCDFDGMVEKIFVSPNGRYVWVLSEGKAWAREGIRMKNWIGGRWIRNEHYSPLNCLAVGNSMVFGLSQEGRLMRLRALSAVNIKGGEWALVSPDNFFSFISLNANSCLWMISKEGKLLKHEVSIYNPK</sequence>
<organism evidence="2 3">
    <name type="scientific">Pristionchus entomophagus</name>
    <dbReference type="NCBI Taxonomy" id="358040"/>
    <lineage>
        <taxon>Eukaryota</taxon>
        <taxon>Metazoa</taxon>
        <taxon>Ecdysozoa</taxon>
        <taxon>Nematoda</taxon>
        <taxon>Chromadorea</taxon>
        <taxon>Rhabditida</taxon>
        <taxon>Rhabditina</taxon>
        <taxon>Diplogasteromorpha</taxon>
        <taxon>Diplogasteroidea</taxon>
        <taxon>Neodiplogasteridae</taxon>
        <taxon>Pristionchus</taxon>
    </lineage>
</organism>
<comment type="caution">
    <text evidence="2">The sequence shown here is derived from an EMBL/GenBank/DDBJ whole genome shotgun (WGS) entry which is preliminary data.</text>
</comment>
<dbReference type="AlphaFoldDB" id="A0AAV5SCL5"/>
<feature type="compositionally biased region" description="Basic and acidic residues" evidence="1">
    <location>
        <begin position="27"/>
        <end position="36"/>
    </location>
</feature>
<dbReference type="SUPFAM" id="SSF75011">
    <property type="entry name" value="3-carboxy-cis,cis-mucoante lactonizing enzyme"/>
    <property type="match status" value="1"/>
</dbReference>
<evidence type="ECO:0000313" key="3">
    <source>
        <dbReference type="Proteomes" id="UP001432027"/>
    </source>
</evidence>
<feature type="non-terminal residue" evidence="2">
    <location>
        <position position="1"/>
    </location>
</feature>
<evidence type="ECO:0000313" key="2">
    <source>
        <dbReference type="EMBL" id="GMS80267.1"/>
    </source>
</evidence>
<feature type="compositionally biased region" description="Acidic residues" evidence="1">
    <location>
        <begin position="37"/>
        <end position="47"/>
    </location>
</feature>
<reference evidence="2" key="1">
    <citation type="submission" date="2023-10" db="EMBL/GenBank/DDBJ databases">
        <title>Genome assembly of Pristionchus species.</title>
        <authorList>
            <person name="Yoshida K."/>
            <person name="Sommer R.J."/>
        </authorList>
    </citation>
    <scope>NUCLEOTIDE SEQUENCE</scope>
    <source>
        <strain evidence="2">RS0144</strain>
    </source>
</reference>
<feature type="compositionally biased region" description="Basic and acidic residues" evidence="1">
    <location>
        <begin position="48"/>
        <end position="60"/>
    </location>
</feature>
<protein>
    <submittedName>
        <fullName evidence="2">Uncharacterized protein</fullName>
    </submittedName>
</protein>
<keyword evidence="3" id="KW-1185">Reference proteome</keyword>
<gene>
    <name evidence="2" type="ORF">PENTCL1PPCAC_2442</name>
</gene>
<accession>A0AAV5SCL5</accession>
<proteinExistence type="predicted"/>
<dbReference type="Proteomes" id="UP001432027">
    <property type="component" value="Unassembled WGS sequence"/>
</dbReference>